<evidence type="ECO:0000313" key="2">
    <source>
        <dbReference type="EMBL" id="PAE09033.1"/>
    </source>
</evidence>
<dbReference type="SUPFAM" id="SSF54106">
    <property type="entry name" value="LysM domain"/>
    <property type="match status" value="1"/>
</dbReference>
<proteinExistence type="predicted"/>
<dbReference type="EMBL" id="NPBH01000011">
    <property type="protein sequence ID" value="PAE09033.1"/>
    <property type="molecule type" value="Genomic_DNA"/>
</dbReference>
<accession>A0A268HGL8</accession>
<protein>
    <recommendedName>
        <fullName evidence="1">LysM domain-containing protein</fullName>
    </recommendedName>
</protein>
<dbReference type="SMART" id="SM00257">
    <property type="entry name" value="LysM"/>
    <property type="match status" value="1"/>
</dbReference>
<evidence type="ECO:0000259" key="1">
    <source>
        <dbReference type="PROSITE" id="PS51782"/>
    </source>
</evidence>
<organism evidence="2 3">
    <name type="scientific">Terribacillus saccharophilus</name>
    <dbReference type="NCBI Taxonomy" id="361277"/>
    <lineage>
        <taxon>Bacteria</taxon>
        <taxon>Bacillati</taxon>
        <taxon>Bacillota</taxon>
        <taxon>Bacilli</taxon>
        <taxon>Bacillales</taxon>
        <taxon>Bacillaceae</taxon>
        <taxon>Terribacillus</taxon>
    </lineage>
</organism>
<comment type="caution">
    <text evidence="2">The sequence shown here is derived from an EMBL/GenBank/DDBJ whole genome shotgun (WGS) entry which is preliminary data.</text>
</comment>
<dbReference type="Proteomes" id="UP000216475">
    <property type="component" value="Unassembled WGS sequence"/>
</dbReference>
<gene>
    <name evidence="2" type="ORF">CHI12_03365</name>
</gene>
<reference evidence="2 3" key="1">
    <citation type="submission" date="2017-07" db="EMBL/GenBank/DDBJ databases">
        <title>Isolation and whole genome analysis of endospore-forming bacteria from heroin.</title>
        <authorList>
            <person name="Kalinowski J."/>
            <person name="Ahrens B."/>
            <person name="Al-Dilaimi A."/>
            <person name="Winkler A."/>
            <person name="Wibberg D."/>
            <person name="Schleenbecker U."/>
            <person name="Ruckert C."/>
            <person name="Wolfel R."/>
            <person name="Grass G."/>
        </authorList>
    </citation>
    <scope>NUCLEOTIDE SEQUENCE [LARGE SCALE GENOMIC DNA]</scope>
    <source>
        <strain evidence="2 3">7509</strain>
    </source>
</reference>
<dbReference type="CDD" id="cd00118">
    <property type="entry name" value="LysM"/>
    <property type="match status" value="1"/>
</dbReference>
<dbReference type="InterPro" id="IPR014248">
    <property type="entry name" value="Spore_coat_assembly_SafA"/>
</dbReference>
<feature type="domain" description="LysM" evidence="1">
    <location>
        <begin position="2"/>
        <end position="47"/>
    </location>
</feature>
<feature type="non-terminal residue" evidence="2">
    <location>
        <position position="202"/>
    </location>
</feature>
<name>A0A268HGL8_9BACI</name>
<dbReference type="PROSITE" id="PS51782">
    <property type="entry name" value="LYSM"/>
    <property type="match status" value="1"/>
</dbReference>
<sequence>MKIHIVQKGDTMWSIARKYGVSFDELRELNGHIREPELAVPGMKLKIPSTTKAVAKEAVLRSEAGGSTPPANTGQQTPAQTFHNTPAIQEDDMSATPYPIMPQMPQISMPGQGGSSYPNIPQQQAYTGALPMQPIQQMHQGQQMQGFPSYQQPHQGAWQQPQQGSWLIQQPGYGGGMPMHGGGNMPGMHTGQQMQGDWNMQG</sequence>
<dbReference type="RefSeq" id="WP_141233210.1">
    <property type="nucleotide sequence ID" value="NZ_NPBH01000011.1"/>
</dbReference>
<dbReference type="NCBIfam" id="TIGR02899">
    <property type="entry name" value="spore_safA"/>
    <property type="match status" value="1"/>
</dbReference>
<dbReference type="InterPro" id="IPR036779">
    <property type="entry name" value="LysM_dom_sf"/>
</dbReference>
<dbReference type="Gene3D" id="3.10.350.10">
    <property type="entry name" value="LysM domain"/>
    <property type="match status" value="1"/>
</dbReference>
<dbReference type="Pfam" id="PF01476">
    <property type="entry name" value="LysM"/>
    <property type="match status" value="1"/>
</dbReference>
<dbReference type="AlphaFoldDB" id="A0A268HGL8"/>
<dbReference type="InterPro" id="IPR018392">
    <property type="entry name" value="LysM"/>
</dbReference>
<evidence type="ECO:0000313" key="3">
    <source>
        <dbReference type="Proteomes" id="UP000216475"/>
    </source>
</evidence>